<proteinExistence type="predicted"/>
<protein>
    <submittedName>
        <fullName evidence="1">Uncharacterized protein</fullName>
    </submittedName>
</protein>
<dbReference type="OrthoDB" id="9134989at2"/>
<reference evidence="2" key="1">
    <citation type="submission" date="2015-10" db="EMBL/GenBank/DDBJ databases">
        <title>Genome of Paenibacillus bovis sp. nov.</title>
        <authorList>
            <person name="Wu Z."/>
            <person name="Gao C."/>
            <person name="Liu Z."/>
            <person name="Zheng H."/>
        </authorList>
    </citation>
    <scope>NUCLEOTIDE SEQUENCE [LARGE SCALE GENOMIC DNA]</scope>
    <source>
        <strain evidence="2">BD3526</strain>
    </source>
</reference>
<dbReference type="Proteomes" id="UP000078148">
    <property type="component" value="Chromosome"/>
</dbReference>
<dbReference type="RefSeq" id="WP_060534192.1">
    <property type="nucleotide sequence ID" value="NZ_CP013023.1"/>
</dbReference>
<dbReference type="STRING" id="1616788.AR543_10480"/>
<gene>
    <name evidence="1" type="ORF">AR543_10480</name>
</gene>
<reference evidence="1 2" key="2">
    <citation type="journal article" date="2016" name="Int. J. Syst. Evol. Microbiol.">
        <title>Paenibacillus bovis sp. nov., isolated from raw yak (Bos grunniens) milk.</title>
        <authorList>
            <person name="Gao C."/>
            <person name="Han J."/>
            <person name="Liu Z."/>
            <person name="Xu X."/>
            <person name="Hang F."/>
            <person name="Wu Z."/>
        </authorList>
    </citation>
    <scope>NUCLEOTIDE SEQUENCE [LARGE SCALE GENOMIC DNA]</scope>
    <source>
        <strain evidence="1 2">BD3526</strain>
    </source>
</reference>
<name>A0A172ZFK3_9BACL</name>
<evidence type="ECO:0000313" key="1">
    <source>
        <dbReference type="EMBL" id="ANF96388.1"/>
    </source>
</evidence>
<sequence length="285" mass="32915">MGEYFNKYRLEPQKGETPRTIEINHAEIMALNKMIMFLKFECSDPEAGLYAGSTSLNSLLGKVLEVYPYRESQQDFLMKPNPRIAGIVMDQLERADLIERTSSARRSPELNRLIMEAMVYPYAYDEQLMQRESYPPLLPEDEVQTGEQWTEQLAGIMYKEPHAEQIRSSWDRLSLGIRNLLLLIDYDTELQMNGLLTALHNFDARHQLDQLITALQDAGLVHEAILVQDLQQLRSTEEDIDAAGNLTRVFAAKLQIAEQIIQSDEHSFLYDRMYDYADCVLQSWS</sequence>
<organism evidence="1 2">
    <name type="scientific">Paenibacillus bovis</name>
    <dbReference type="NCBI Taxonomy" id="1616788"/>
    <lineage>
        <taxon>Bacteria</taxon>
        <taxon>Bacillati</taxon>
        <taxon>Bacillota</taxon>
        <taxon>Bacilli</taxon>
        <taxon>Bacillales</taxon>
        <taxon>Paenibacillaceae</taxon>
        <taxon>Paenibacillus</taxon>
    </lineage>
</organism>
<accession>A0A172ZFK3</accession>
<evidence type="ECO:0000313" key="2">
    <source>
        <dbReference type="Proteomes" id="UP000078148"/>
    </source>
</evidence>
<dbReference type="KEGG" id="pbv:AR543_10480"/>
<keyword evidence="2" id="KW-1185">Reference proteome</keyword>
<dbReference type="AlphaFoldDB" id="A0A172ZFK3"/>
<dbReference type="EMBL" id="CP013023">
    <property type="protein sequence ID" value="ANF96388.1"/>
    <property type="molecule type" value="Genomic_DNA"/>
</dbReference>